<organism evidence="15 16">
    <name type="scientific">Oedothorax gibbosus</name>
    <dbReference type="NCBI Taxonomy" id="931172"/>
    <lineage>
        <taxon>Eukaryota</taxon>
        <taxon>Metazoa</taxon>
        <taxon>Ecdysozoa</taxon>
        <taxon>Arthropoda</taxon>
        <taxon>Chelicerata</taxon>
        <taxon>Arachnida</taxon>
        <taxon>Araneae</taxon>
        <taxon>Araneomorphae</taxon>
        <taxon>Entelegynae</taxon>
        <taxon>Araneoidea</taxon>
        <taxon>Linyphiidae</taxon>
        <taxon>Erigoninae</taxon>
        <taxon>Oedothorax</taxon>
    </lineage>
</organism>
<comment type="subcellular location">
    <subcellularLocation>
        <location evidence="1">Membrane</location>
        <topology evidence="1">Multi-pass membrane protein</topology>
    </subcellularLocation>
</comment>
<keyword evidence="3 12" id="KW-0813">Transport</keyword>
<evidence type="ECO:0000256" key="8">
    <source>
        <dbReference type="ARBA" id="ARBA00023065"/>
    </source>
</evidence>
<dbReference type="EMBL" id="JAFNEN010000342">
    <property type="protein sequence ID" value="KAG8185236.1"/>
    <property type="molecule type" value="Genomic_DNA"/>
</dbReference>
<dbReference type="InterPro" id="IPR001873">
    <property type="entry name" value="ENaC"/>
</dbReference>
<name>A0AAV6UPN0_9ARAC</name>
<dbReference type="Proteomes" id="UP000827092">
    <property type="component" value="Unassembled WGS sequence"/>
</dbReference>
<dbReference type="AlphaFoldDB" id="A0AAV6UPN0"/>
<comment type="similarity">
    <text evidence="2 12">Belongs to the amiloride-sensitive sodium channel (TC 1.A.6) family.</text>
</comment>
<keyword evidence="10 12" id="KW-0739">Sodium transport</keyword>
<feature type="compositionally biased region" description="Polar residues" evidence="13">
    <location>
        <begin position="480"/>
        <end position="489"/>
    </location>
</feature>
<evidence type="ECO:0000256" key="2">
    <source>
        <dbReference type="ARBA" id="ARBA00007193"/>
    </source>
</evidence>
<proteinExistence type="inferred from homology"/>
<keyword evidence="8 12" id="KW-0406">Ion transport</keyword>
<dbReference type="Gene3D" id="2.60.470.10">
    <property type="entry name" value="Acid-sensing ion channels like domains"/>
    <property type="match status" value="1"/>
</dbReference>
<dbReference type="GO" id="GO:0015280">
    <property type="term" value="F:ligand-gated sodium channel activity"/>
    <property type="evidence" value="ECO:0007669"/>
    <property type="project" value="TreeGrafter"/>
</dbReference>
<keyword evidence="11 12" id="KW-0407">Ion channel</keyword>
<protein>
    <recommendedName>
        <fullName evidence="17">Amiloride-sensitive sodium channel</fullName>
    </recommendedName>
</protein>
<feature type="region of interest" description="Disordered" evidence="13">
    <location>
        <begin position="455"/>
        <end position="489"/>
    </location>
</feature>
<evidence type="ECO:0008006" key="17">
    <source>
        <dbReference type="Google" id="ProtNLM"/>
    </source>
</evidence>
<keyword evidence="6 14" id="KW-1133">Transmembrane helix</keyword>
<keyword evidence="9 14" id="KW-0472">Membrane</keyword>
<keyword evidence="5 12" id="KW-0812">Transmembrane</keyword>
<dbReference type="GO" id="GO:0005886">
    <property type="term" value="C:plasma membrane"/>
    <property type="evidence" value="ECO:0007669"/>
    <property type="project" value="TreeGrafter"/>
</dbReference>
<gene>
    <name evidence="15" type="ORF">JTE90_002764</name>
</gene>
<dbReference type="PANTHER" id="PTHR11690">
    <property type="entry name" value="AMILORIDE-SENSITIVE SODIUM CHANNEL-RELATED"/>
    <property type="match status" value="1"/>
</dbReference>
<feature type="compositionally biased region" description="Basic residues" evidence="13">
    <location>
        <begin position="458"/>
        <end position="469"/>
    </location>
</feature>
<evidence type="ECO:0000313" key="16">
    <source>
        <dbReference type="Proteomes" id="UP000827092"/>
    </source>
</evidence>
<dbReference type="PRINTS" id="PR01078">
    <property type="entry name" value="AMINACHANNEL"/>
</dbReference>
<evidence type="ECO:0000256" key="5">
    <source>
        <dbReference type="ARBA" id="ARBA00022692"/>
    </source>
</evidence>
<evidence type="ECO:0000256" key="1">
    <source>
        <dbReference type="ARBA" id="ARBA00004141"/>
    </source>
</evidence>
<dbReference type="Pfam" id="PF00858">
    <property type="entry name" value="ASC"/>
    <property type="match status" value="1"/>
</dbReference>
<keyword evidence="16" id="KW-1185">Reference proteome</keyword>
<evidence type="ECO:0000256" key="13">
    <source>
        <dbReference type="SAM" id="MobiDB-lite"/>
    </source>
</evidence>
<evidence type="ECO:0000256" key="9">
    <source>
        <dbReference type="ARBA" id="ARBA00023136"/>
    </source>
</evidence>
<accession>A0AAV6UPN0</accession>
<reference evidence="15 16" key="1">
    <citation type="journal article" date="2022" name="Nat. Ecol. Evol.">
        <title>A masculinizing supergene underlies an exaggerated male reproductive morph in a spider.</title>
        <authorList>
            <person name="Hendrickx F."/>
            <person name="De Corte Z."/>
            <person name="Sonet G."/>
            <person name="Van Belleghem S.M."/>
            <person name="Kostlbacher S."/>
            <person name="Vangestel C."/>
        </authorList>
    </citation>
    <scope>NUCLEOTIDE SEQUENCE [LARGE SCALE GENOMIC DNA]</scope>
    <source>
        <strain evidence="15">W744_W776</strain>
    </source>
</reference>
<evidence type="ECO:0000256" key="3">
    <source>
        <dbReference type="ARBA" id="ARBA00022448"/>
    </source>
</evidence>
<keyword evidence="4 12" id="KW-0894">Sodium channel</keyword>
<feature type="transmembrane region" description="Helical" evidence="14">
    <location>
        <begin position="56"/>
        <end position="83"/>
    </location>
</feature>
<keyword evidence="7" id="KW-0915">Sodium</keyword>
<evidence type="ECO:0000256" key="12">
    <source>
        <dbReference type="RuleBase" id="RU000679"/>
    </source>
</evidence>
<evidence type="ECO:0000256" key="11">
    <source>
        <dbReference type="ARBA" id="ARBA00023303"/>
    </source>
</evidence>
<evidence type="ECO:0000256" key="14">
    <source>
        <dbReference type="SAM" id="Phobius"/>
    </source>
</evidence>
<evidence type="ECO:0000256" key="10">
    <source>
        <dbReference type="ARBA" id="ARBA00023201"/>
    </source>
</evidence>
<comment type="caution">
    <text evidence="15">The sequence shown here is derived from an EMBL/GenBank/DDBJ whole genome shotgun (WGS) entry which is preliminary data.</text>
</comment>
<evidence type="ECO:0000256" key="4">
    <source>
        <dbReference type="ARBA" id="ARBA00022461"/>
    </source>
</evidence>
<evidence type="ECO:0000256" key="6">
    <source>
        <dbReference type="ARBA" id="ARBA00022989"/>
    </source>
</evidence>
<dbReference type="PANTHER" id="PTHR11690:SF248">
    <property type="entry name" value="PICKPOCKET 17, ISOFORM A"/>
    <property type="match status" value="1"/>
</dbReference>
<evidence type="ECO:0000313" key="15">
    <source>
        <dbReference type="EMBL" id="KAG8185236.1"/>
    </source>
</evidence>
<evidence type="ECO:0000256" key="7">
    <source>
        <dbReference type="ARBA" id="ARBA00023053"/>
    </source>
</evidence>
<sequence length="489" mass="57443">MHWETPNPTQDNKDPPLNGVEMRSRNLWFFSQEVFSKSSLSGISQIAESRTWTRRILWIALFASCILGFFYHATTYFSLYAAYPTTVDVRVDNKGVLEFPGITLCNNNKLRKSLYCAEYHCNSNDNMQEYEDYWRMNKSDRIRFGYTKERMILKCKLNGRMEMDEDQCYKHFRLFHNAEHGNCYTFNAQWNMPDHKVLYAYESDMWNKPTELLLDLDVQTEEYLDDHKTPSVLIYVHDPRFYPDFGSEAVKARAGHFYSTTTKLLPLPYQTNCTTYNAMPWAMRNKGTLTPKMCTQECSRSLQLKACKCVSSNLTLVFEDSPCEGKKAFCAEDVEKNTTDYCRTLCRVPCERKTFEAAVDSSVWPRKKQVFTIDAWSNKNLTEIRKNLVRIKIYLRTMEITMYEHQPKYELVEVFSHLGGYLSLWLGFSVLAFCELLEMVSMVILRITDVKTTTGPHRVPRRHTRRNRVQNRTEHMAPSRSVNSIFREQ</sequence>